<dbReference type="InterPro" id="IPR004358">
    <property type="entry name" value="Sig_transdc_His_kin-like_C"/>
</dbReference>
<dbReference type="Gene3D" id="1.10.287.130">
    <property type="match status" value="1"/>
</dbReference>
<feature type="transmembrane region" description="Helical" evidence="8">
    <location>
        <begin position="68"/>
        <end position="91"/>
    </location>
</feature>
<dbReference type="PANTHER" id="PTHR43711:SF1">
    <property type="entry name" value="HISTIDINE KINASE 1"/>
    <property type="match status" value="1"/>
</dbReference>
<dbReference type="PRINTS" id="PR00344">
    <property type="entry name" value="BCTRLSENSOR"/>
</dbReference>
<dbReference type="SMART" id="SM00388">
    <property type="entry name" value="HisKA"/>
    <property type="match status" value="1"/>
</dbReference>
<keyword evidence="6" id="KW-0418">Kinase</keyword>
<sequence length="341" mass="36161">MTRHDPDARATLRASLSIGWQIMLASAVLVLGIVVVAVVFILHQGLPREQLDRDESTLPHVYVDTGDVYKALVLIGIGAVLFAGLVSWIIARRAVRPLGQALRRQREFVADASHELRTPLAVLDARIQVFQRRLTGPTPPDALEAARTVSELRSDSRALVDIVNDLLLAAGGGDSARTAAFPAGPVIVGAVDSLRILATEREVRLVVDVDDTVSVRIPATALRRCVIALVDNALSHTRPGTTVSVTARRRGDVLRLEVTDEGAGILGITPERVFDRFAHAAPVSGTTPQAGAGEQGPRARPGFGIGLALVREIANRQGGRVLVASTGAAGTTMALELPTAR</sequence>
<dbReference type="EMBL" id="BAABLM010000005">
    <property type="protein sequence ID" value="GAA4680742.1"/>
    <property type="molecule type" value="Genomic_DNA"/>
</dbReference>
<protein>
    <recommendedName>
        <fullName evidence="3">histidine kinase</fullName>
        <ecNumber evidence="3">2.7.13.3</ecNumber>
    </recommendedName>
</protein>
<evidence type="ECO:0000256" key="8">
    <source>
        <dbReference type="SAM" id="Phobius"/>
    </source>
</evidence>
<dbReference type="InterPro" id="IPR003661">
    <property type="entry name" value="HisK_dim/P_dom"/>
</dbReference>
<dbReference type="PANTHER" id="PTHR43711">
    <property type="entry name" value="TWO-COMPONENT HISTIDINE KINASE"/>
    <property type="match status" value="1"/>
</dbReference>
<dbReference type="SUPFAM" id="SSF55874">
    <property type="entry name" value="ATPase domain of HSP90 chaperone/DNA topoisomerase II/histidine kinase"/>
    <property type="match status" value="1"/>
</dbReference>
<dbReference type="InterPro" id="IPR050736">
    <property type="entry name" value="Sensor_HK_Regulatory"/>
</dbReference>
<accession>A0ABP8W5A4</accession>
<keyword evidence="5" id="KW-0808">Transferase</keyword>
<comment type="caution">
    <text evidence="10">The sequence shown here is derived from an EMBL/GenBank/DDBJ whole genome shotgun (WGS) entry which is preliminary data.</text>
</comment>
<evidence type="ECO:0000256" key="4">
    <source>
        <dbReference type="ARBA" id="ARBA00022553"/>
    </source>
</evidence>
<keyword evidence="8" id="KW-0812">Transmembrane</keyword>
<evidence type="ECO:0000313" key="11">
    <source>
        <dbReference type="Proteomes" id="UP001501295"/>
    </source>
</evidence>
<comment type="subcellular location">
    <subcellularLocation>
        <location evidence="2">Cell membrane</location>
    </subcellularLocation>
</comment>
<dbReference type="PROSITE" id="PS50109">
    <property type="entry name" value="HIS_KIN"/>
    <property type="match status" value="1"/>
</dbReference>
<dbReference type="Pfam" id="PF00512">
    <property type="entry name" value="HisKA"/>
    <property type="match status" value="1"/>
</dbReference>
<dbReference type="InterPro" id="IPR005467">
    <property type="entry name" value="His_kinase_dom"/>
</dbReference>
<evidence type="ECO:0000256" key="3">
    <source>
        <dbReference type="ARBA" id="ARBA00012438"/>
    </source>
</evidence>
<dbReference type="CDD" id="cd00082">
    <property type="entry name" value="HisKA"/>
    <property type="match status" value="1"/>
</dbReference>
<dbReference type="InterPro" id="IPR003594">
    <property type="entry name" value="HATPase_dom"/>
</dbReference>
<dbReference type="SUPFAM" id="SSF47384">
    <property type="entry name" value="Homodimeric domain of signal transducing histidine kinase"/>
    <property type="match status" value="1"/>
</dbReference>
<dbReference type="Pfam" id="PF02518">
    <property type="entry name" value="HATPase_c"/>
    <property type="match status" value="1"/>
</dbReference>
<evidence type="ECO:0000256" key="7">
    <source>
        <dbReference type="ARBA" id="ARBA00023012"/>
    </source>
</evidence>
<keyword evidence="4" id="KW-0597">Phosphoprotein</keyword>
<evidence type="ECO:0000256" key="6">
    <source>
        <dbReference type="ARBA" id="ARBA00022777"/>
    </source>
</evidence>
<name>A0ABP8W5A4_9MICO</name>
<proteinExistence type="predicted"/>
<comment type="catalytic activity">
    <reaction evidence="1">
        <text>ATP + protein L-histidine = ADP + protein N-phospho-L-histidine.</text>
        <dbReference type="EC" id="2.7.13.3"/>
    </reaction>
</comment>
<keyword evidence="7" id="KW-0902">Two-component regulatory system</keyword>
<feature type="domain" description="Histidine kinase" evidence="9">
    <location>
        <begin position="111"/>
        <end position="341"/>
    </location>
</feature>
<dbReference type="SMART" id="SM00387">
    <property type="entry name" value="HATPase_c"/>
    <property type="match status" value="1"/>
</dbReference>
<dbReference type="Proteomes" id="UP001501295">
    <property type="component" value="Unassembled WGS sequence"/>
</dbReference>
<evidence type="ECO:0000313" key="10">
    <source>
        <dbReference type="EMBL" id="GAA4680742.1"/>
    </source>
</evidence>
<keyword evidence="8" id="KW-0472">Membrane</keyword>
<evidence type="ECO:0000259" key="9">
    <source>
        <dbReference type="PROSITE" id="PS50109"/>
    </source>
</evidence>
<evidence type="ECO:0000256" key="1">
    <source>
        <dbReference type="ARBA" id="ARBA00000085"/>
    </source>
</evidence>
<dbReference type="EC" id="2.7.13.3" evidence="3"/>
<reference evidence="11" key="1">
    <citation type="journal article" date="2019" name="Int. J. Syst. Evol. Microbiol.">
        <title>The Global Catalogue of Microorganisms (GCM) 10K type strain sequencing project: providing services to taxonomists for standard genome sequencing and annotation.</title>
        <authorList>
            <consortium name="The Broad Institute Genomics Platform"/>
            <consortium name="The Broad Institute Genome Sequencing Center for Infectious Disease"/>
            <person name="Wu L."/>
            <person name="Ma J."/>
        </authorList>
    </citation>
    <scope>NUCLEOTIDE SEQUENCE [LARGE SCALE GENOMIC DNA]</scope>
    <source>
        <strain evidence="11">JCM 18956</strain>
    </source>
</reference>
<dbReference type="Gene3D" id="3.30.565.10">
    <property type="entry name" value="Histidine kinase-like ATPase, C-terminal domain"/>
    <property type="match status" value="1"/>
</dbReference>
<feature type="transmembrane region" description="Helical" evidence="8">
    <location>
        <begin position="20"/>
        <end position="42"/>
    </location>
</feature>
<keyword evidence="11" id="KW-1185">Reference proteome</keyword>
<keyword evidence="8" id="KW-1133">Transmembrane helix</keyword>
<evidence type="ECO:0000256" key="5">
    <source>
        <dbReference type="ARBA" id="ARBA00022679"/>
    </source>
</evidence>
<dbReference type="RefSeq" id="WP_345376482.1">
    <property type="nucleotide sequence ID" value="NZ_BAABLM010000005.1"/>
</dbReference>
<dbReference type="InterPro" id="IPR036097">
    <property type="entry name" value="HisK_dim/P_sf"/>
</dbReference>
<gene>
    <name evidence="10" type="ORF">GCM10025780_27540</name>
</gene>
<evidence type="ECO:0000256" key="2">
    <source>
        <dbReference type="ARBA" id="ARBA00004236"/>
    </source>
</evidence>
<organism evidence="10 11">
    <name type="scientific">Frondihabitans cladoniiphilus</name>
    <dbReference type="NCBI Taxonomy" id="715785"/>
    <lineage>
        <taxon>Bacteria</taxon>
        <taxon>Bacillati</taxon>
        <taxon>Actinomycetota</taxon>
        <taxon>Actinomycetes</taxon>
        <taxon>Micrococcales</taxon>
        <taxon>Microbacteriaceae</taxon>
        <taxon>Frondihabitans</taxon>
    </lineage>
</organism>
<dbReference type="InterPro" id="IPR036890">
    <property type="entry name" value="HATPase_C_sf"/>
</dbReference>